<keyword evidence="5" id="KW-1185">Reference proteome</keyword>
<dbReference type="InterPro" id="IPR020946">
    <property type="entry name" value="Flavin_mOase-like"/>
</dbReference>
<proteinExistence type="predicted"/>
<gene>
    <name evidence="4" type="ORF">J122_3</name>
</gene>
<keyword evidence="3 4" id="KW-0560">Oxidoreductase</keyword>
<dbReference type="EC" id="1.14.13.22" evidence="4"/>
<dbReference type="RefSeq" id="WP_061330585.1">
    <property type="nucleotide sequence ID" value="NZ_LOCO01000001.1"/>
</dbReference>
<dbReference type="Proteomes" id="UP000070282">
    <property type="component" value="Unassembled WGS sequence"/>
</dbReference>
<accession>A0A137SHP9</accession>
<dbReference type="InterPro" id="IPR051209">
    <property type="entry name" value="FAD-bind_Monooxygenase_sf"/>
</dbReference>
<name>A0A137SHP9_9GAMM</name>
<sequence>MAKIDLDNMLEKIKNTQWSLSSPITRPPDHRLRDCLMKNNQPLAQQQPPADALIIGAGFAGLDEFEGKKIHSAAWDHDYDLKGKRIAVIGTGASAIQIVPELAKCAGKLTVFQRTPPWIMPRPDFTTPDWNKTLFRKAPVSQTAVRKALYLAHESMALAVIWNSPLTRFAERLGRWHLRKQVPDRWLRRQLTPDYRLLAEEAASETV</sequence>
<dbReference type="GO" id="GO:0004499">
    <property type="term" value="F:N,N-dimethylaniline monooxygenase activity"/>
    <property type="evidence" value="ECO:0007669"/>
    <property type="project" value="InterPro"/>
</dbReference>
<dbReference type="Pfam" id="PF00743">
    <property type="entry name" value="FMO-like"/>
    <property type="match status" value="1"/>
</dbReference>
<dbReference type="EMBL" id="LOCO01000001">
    <property type="protein sequence ID" value="KXO11967.1"/>
    <property type="molecule type" value="Genomic_DNA"/>
</dbReference>
<dbReference type="GO" id="GO:0050660">
    <property type="term" value="F:flavin adenine dinucleotide binding"/>
    <property type="evidence" value="ECO:0007669"/>
    <property type="project" value="InterPro"/>
</dbReference>
<dbReference type="Gene3D" id="3.50.50.60">
    <property type="entry name" value="FAD/NAD(P)-binding domain"/>
    <property type="match status" value="1"/>
</dbReference>
<protein>
    <submittedName>
        <fullName evidence="4">Cyclohexanone monooxygenase</fullName>
        <ecNumber evidence="4">1.14.13.22</ecNumber>
    </submittedName>
</protein>
<dbReference type="GO" id="GO:0050661">
    <property type="term" value="F:NADP binding"/>
    <property type="evidence" value="ECO:0007669"/>
    <property type="project" value="InterPro"/>
</dbReference>
<reference evidence="5" key="1">
    <citation type="submission" date="2015-12" db="EMBL/GenBank/DDBJ databases">
        <authorList>
            <person name="Lima A."/>
            <person name="Farahani Zayas N."/>
            <person name="Castro Da Silva M.A."/>
            <person name="Cabral A."/>
            <person name="Pessatti M.L."/>
        </authorList>
    </citation>
    <scope>NUCLEOTIDE SEQUENCE [LARGE SCALE GENOMIC DNA]</scope>
    <source>
        <strain evidence="5">LAMA 842</strain>
    </source>
</reference>
<comment type="caution">
    <text evidence="4">The sequence shown here is derived from an EMBL/GenBank/DDBJ whole genome shotgun (WGS) entry which is preliminary data.</text>
</comment>
<evidence type="ECO:0000313" key="4">
    <source>
        <dbReference type="EMBL" id="KXO11967.1"/>
    </source>
</evidence>
<evidence type="ECO:0000256" key="3">
    <source>
        <dbReference type="ARBA" id="ARBA00023002"/>
    </source>
</evidence>
<organism evidence="4 5">
    <name type="scientific">Marinobacter excellens LAMA 842</name>
    <dbReference type="NCBI Taxonomy" id="1306954"/>
    <lineage>
        <taxon>Bacteria</taxon>
        <taxon>Pseudomonadati</taxon>
        <taxon>Pseudomonadota</taxon>
        <taxon>Gammaproteobacteria</taxon>
        <taxon>Pseudomonadales</taxon>
        <taxon>Marinobacteraceae</taxon>
        <taxon>Marinobacter</taxon>
    </lineage>
</organism>
<dbReference type="PATRIC" id="fig|1306954.6.peg.3"/>
<keyword evidence="2" id="KW-0274">FAD</keyword>
<evidence type="ECO:0000256" key="2">
    <source>
        <dbReference type="ARBA" id="ARBA00022827"/>
    </source>
</evidence>
<evidence type="ECO:0000313" key="5">
    <source>
        <dbReference type="Proteomes" id="UP000070282"/>
    </source>
</evidence>
<evidence type="ECO:0000256" key="1">
    <source>
        <dbReference type="ARBA" id="ARBA00022630"/>
    </source>
</evidence>
<dbReference type="AlphaFoldDB" id="A0A137SHP9"/>
<dbReference type="SUPFAM" id="SSF51905">
    <property type="entry name" value="FAD/NAD(P)-binding domain"/>
    <property type="match status" value="1"/>
</dbReference>
<keyword evidence="4" id="KW-0503">Monooxygenase</keyword>
<dbReference type="PANTHER" id="PTHR42877">
    <property type="entry name" value="L-ORNITHINE N(5)-MONOOXYGENASE-RELATED"/>
    <property type="match status" value="1"/>
</dbReference>
<keyword evidence="1" id="KW-0285">Flavoprotein</keyword>
<dbReference type="GO" id="GO:0018667">
    <property type="term" value="F:cyclohexanone monooxygenase activity"/>
    <property type="evidence" value="ECO:0007669"/>
    <property type="project" value="UniProtKB-EC"/>
</dbReference>
<dbReference type="PANTHER" id="PTHR42877:SF4">
    <property type="entry name" value="FAD_NAD(P)-BINDING DOMAIN-CONTAINING PROTEIN-RELATED"/>
    <property type="match status" value="1"/>
</dbReference>
<dbReference type="InterPro" id="IPR036188">
    <property type="entry name" value="FAD/NAD-bd_sf"/>
</dbReference>